<gene>
    <name evidence="9" type="ORF">C9E81_18605</name>
</gene>
<dbReference type="EMBL" id="QOKZ01000009">
    <property type="protein sequence ID" value="RMC32399.1"/>
    <property type="molecule type" value="Genomic_DNA"/>
</dbReference>
<reference evidence="9 10" key="1">
    <citation type="submission" date="2018-07" db="EMBL/GenBank/DDBJ databases">
        <authorList>
            <person name="Zhang Y."/>
            <person name="Wang L."/>
            <person name="Ma S."/>
        </authorList>
    </citation>
    <scope>NUCLEOTIDE SEQUENCE [LARGE SCALE GENOMIC DNA]</scope>
    <source>
        <strain evidence="9 10">4-2</strain>
    </source>
</reference>
<proteinExistence type="inferred from homology"/>
<dbReference type="GO" id="GO:0005886">
    <property type="term" value="C:plasma membrane"/>
    <property type="evidence" value="ECO:0007669"/>
    <property type="project" value="UniProtKB-SubCell"/>
</dbReference>
<feature type="transmembrane region" description="Helical" evidence="8">
    <location>
        <begin position="166"/>
        <end position="188"/>
    </location>
</feature>
<keyword evidence="10" id="KW-1185">Reference proteome</keyword>
<dbReference type="PANTHER" id="PTHR30269:SF37">
    <property type="entry name" value="MEMBRANE TRANSPORTER PROTEIN"/>
    <property type="match status" value="1"/>
</dbReference>
<comment type="caution">
    <text evidence="9">The sequence shown here is derived from an EMBL/GenBank/DDBJ whole genome shotgun (WGS) entry which is preliminary data.</text>
</comment>
<protein>
    <recommendedName>
        <fullName evidence="8">Probable membrane transporter protein</fullName>
    </recommendedName>
</protein>
<evidence type="ECO:0000256" key="2">
    <source>
        <dbReference type="ARBA" id="ARBA00009142"/>
    </source>
</evidence>
<evidence type="ECO:0000256" key="1">
    <source>
        <dbReference type="ARBA" id="ARBA00004651"/>
    </source>
</evidence>
<dbReference type="AlphaFoldDB" id="A0A3M0M3R0"/>
<keyword evidence="6 8" id="KW-1133">Transmembrane helix</keyword>
<feature type="transmembrane region" description="Helical" evidence="8">
    <location>
        <begin position="77"/>
        <end position="94"/>
    </location>
</feature>
<dbReference type="InterPro" id="IPR052017">
    <property type="entry name" value="TSUP"/>
</dbReference>
<accession>A0A3M0M3R0</accession>
<dbReference type="PANTHER" id="PTHR30269">
    <property type="entry name" value="TRANSMEMBRANE PROTEIN YFCA"/>
    <property type="match status" value="1"/>
</dbReference>
<feature type="transmembrane region" description="Helical" evidence="8">
    <location>
        <begin position="9"/>
        <end position="34"/>
    </location>
</feature>
<dbReference type="InterPro" id="IPR002781">
    <property type="entry name" value="TM_pro_TauE-like"/>
</dbReference>
<evidence type="ECO:0000256" key="3">
    <source>
        <dbReference type="ARBA" id="ARBA00022448"/>
    </source>
</evidence>
<comment type="similarity">
    <text evidence="2 8">Belongs to the 4-toluene sulfonate uptake permease (TSUP) (TC 2.A.102) family.</text>
</comment>
<name>A0A3M0M3R0_9RHOB</name>
<evidence type="ECO:0000313" key="9">
    <source>
        <dbReference type="EMBL" id="RMC32399.1"/>
    </source>
</evidence>
<feature type="transmembrane region" description="Helical" evidence="8">
    <location>
        <begin position="200"/>
        <end position="219"/>
    </location>
</feature>
<keyword evidence="7 8" id="KW-0472">Membrane</keyword>
<organism evidence="9 10">
    <name type="scientific">Paracoccus alkanivorans</name>
    <dbReference type="NCBI Taxonomy" id="2116655"/>
    <lineage>
        <taxon>Bacteria</taxon>
        <taxon>Pseudomonadati</taxon>
        <taxon>Pseudomonadota</taxon>
        <taxon>Alphaproteobacteria</taxon>
        <taxon>Rhodobacterales</taxon>
        <taxon>Paracoccaceae</taxon>
        <taxon>Paracoccus</taxon>
    </lineage>
</organism>
<feature type="transmembrane region" description="Helical" evidence="8">
    <location>
        <begin position="100"/>
        <end position="117"/>
    </location>
</feature>
<evidence type="ECO:0000256" key="8">
    <source>
        <dbReference type="RuleBase" id="RU363041"/>
    </source>
</evidence>
<keyword evidence="5 8" id="KW-0812">Transmembrane</keyword>
<evidence type="ECO:0000256" key="4">
    <source>
        <dbReference type="ARBA" id="ARBA00022475"/>
    </source>
</evidence>
<dbReference type="Pfam" id="PF01925">
    <property type="entry name" value="TauE"/>
    <property type="match status" value="1"/>
</dbReference>
<dbReference type="OrthoDB" id="7028171at2"/>
<comment type="subcellular location">
    <subcellularLocation>
        <location evidence="1 8">Cell membrane</location>
        <topology evidence="1 8">Multi-pass membrane protein</topology>
    </subcellularLocation>
</comment>
<evidence type="ECO:0000313" key="10">
    <source>
        <dbReference type="Proteomes" id="UP000273516"/>
    </source>
</evidence>
<dbReference type="RefSeq" id="WP_122113862.1">
    <property type="nucleotide sequence ID" value="NZ_QOKZ01000009.1"/>
</dbReference>
<keyword evidence="3" id="KW-0813">Transport</keyword>
<dbReference type="Proteomes" id="UP000273516">
    <property type="component" value="Unassembled WGS sequence"/>
</dbReference>
<feature type="transmembrane region" description="Helical" evidence="8">
    <location>
        <begin position="46"/>
        <end position="65"/>
    </location>
</feature>
<feature type="transmembrane region" description="Helical" evidence="8">
    <location>
        <begin position="226"/>
        <end position="244"/>
    </location>
</feature>
<evidence type="ECO:0000256" key="5">
    <source>
        <dbReference type="ARBA" id="ARBA00022692"/>
    </source>
</evidence>
<sequence length="249" mass="26465">MLELSTEGWLLAILASMAVGLAKGGLAMVAILAVPILSLVMSPVQAAGLMLPVYIVSDLGGLLAFRRDFDRRVLKTSLPGAAVGIGMGWATAHIVPDRGVTLIVGLIGLVFALNALIRPDLSARARQPSPLRGSFWGALAGYTSFVSHSGAPPYQVYVQPLRLPSVIFAGTTTWYFAVVNWIKLIPYAALGQLSPANLKVAAVLTPVALVSVWVGLRLVRIIPQALFYKLITWGLLAVSSRLVWQALSG</sequence>
<evidence type="ECO:0000256" key="7">
    <source>
        <dbReference type="ARBA" id="ARBA00023136"/>
    </source>
</evidence>
<evidence type="ECO:0000256" key="6">
    <source>
        <dbReference type="ARBA" id="ARBA00022989"/>
    </source>
</evidence>
<keyword evidence="4 8" id="KW-1003">Cell membrane</keyword>